<reference evidence="4" key="1">
    <citation type="submission" date="2025-08" db="UniProtKB">
        <authorList>
            <consortium name="RefSeq"/>
        </authorList>
    </citation>
    <scope>IDENTIFICATION</scope>
    <source>
        <tissue evidence="4">Leaf</tissue>
    </source>
</reference>
<dbReference type="Proteomes" id="UP000827889">
    <property type="component" value="Chromosome 8"/>
</dbReference>
<dbReference type="InterPro" id="IPR025315">
    <property type="entry name" value="DUF4220"/>
</dbReference>
<organism evidence="3 4">
    <name type="scientific">Rhodamnia argentea</name>
    <dbReference type="NCBI Taxonomy" id="178133"/>
    <lineage>
        <taxon>Eukaryota</taxon>
        <taxon>Viridiplantae</taxon>
        <taxon>Streptophyta</taxon>
        <taxon>Embryophyta</taxon>
        <taxon>Tracheophyta</taxon>
        <taxon>Spermatophyta</taxon>
        <taxon>Magnoliopsida</taxon>
        <taxon>eudicotyledons</taxon>
        <taxon>Gunneridae</taxon>
        <taxon>Pentapetalae</taxon>
        <taxon>rosids</taxon>
        <taxon>malvids</taxon>
        <taxon>Myrtales</taxon>
        <taxon>Myrtaceae</taxon>
        <taxon>Myrtoideae</taxon>
        <taxon>Myrteae</taxon>
        <taxon>Australasian group</taxon>
        <taxon>Rhodamnia</taxon>
    </lineage>
</organism>
<evidence type="ECO:0000313" key="3">
    <source>
        <dbReference type="Proteomes" id="UP000827889"/>
    </source>
</evidence>
<feature type="domain" description="DUF4220" evidence="2">
    <location>
        <begin position="66"/>
        <end position="268"/>
    </location>
</feature>
<sequence length="459" mass="53869">MLIRSVSVLSRVVFRRMLRTHVLSEFLEGQWLRTLILFSLICQIILVCLGDRRKYVPNVLIRPLTWLAYLMAGSVASNALAMITNNAALKDNQHVLEYLIENITLTMFWAPFLLLHLGGPDRITAYSLADNELWSRHFLTLFNQTAAIVVIFYFAWKQFRFYKLSVLMMVPALIKYGERVWVLWAASSDHFKKFCQDLEPDHRSRILEEYELKEFAHFTHNLIQLSDEQLHERSQFELLAARGLVDIFKRIFADLLLSFKEYDTSRCFGLPLRFCSITVTFIVLILFTFTHKNKFLSNSSFDINLTYTLLVVALLLEMYAVCELLSSDWTACWLINNKRFGFLKFINRFHPLHKRRRWSNSIGQYNLLSVSLKETQSSAWHRVLGYLRVDLIPAVQKHLYQSHERVSADLKGFIIKQFITDDRMRDAELPSPWTSRGSDALERNNGSVSLKWHYKKTRF</sequence>
<feature type="transmembrane region" description="Helical" evidence="1">
    <location>
        <begin position="301"/>
        <end position="321"/>
    </location>
</feature>
<dbReference type="RefSeq" id="XP_048139601.1">
    <property type="nucleotide sequence ID" value="XM_048283644.1"/>
</dbReference>
<keyword evidence="1" id="KW-0472">Membrane</keyword>
<feature type="transmembrane region" description="Helical" evidence="1">
    <location>
        <begin position="63"/>
        <end position="83"/>
    </location>
</feature>
<protein>
    <submittedName>
        <fullName evidence="4">Uncharacterized protein LOC125316164</fullName>
    </submittedName>
</protein>
<evidence type="ECO:0000313" key="4">
    <source>
        <dbReference type="RefSeq" id="XP_048139601.1"/>
    </source>
</evidence>
<evidence type="ECO:0000259" key="2">
    <source>
        <dbReference type="Pfam" id="PF13968"/>
    </source>
</evidence>
<dbReference type="PANTHER" id="PTHR31325">
    <property type="entry name" value="OS01G0798800 PROTEIN-RELATED"/>
    <property type="match status" value="1"/>
</dbReference>
<gene>
    <name evidence="4" type="primary">LOC125316164</name>
</gene>
<feature type="transmembrane region" description="Helical" evidence="1">
    <location>
        <begin position="31"/>
        <end position="51"/>
    </location>
</feature>
<name>A0ABM3HSM8_9MYRT</name>
<feature type="transmembrane region" description="Helical" evidence="1">
    <location>
        <begin position="138"/>
        <end position="156"/>
    </location>
</feature>
<keyword evidence="1" id="KW-0812">Transmembrane</keyword>
<accession>A0ABM3HSM8</accession>
<feature type="transmembrane region" description="Helical" evidence="1">
    <location>
        <begin position="270"/>
        <end position="289"/>
    </location>
</feature>
<keyword evidence="1" id="KW-1133">Transmembrane helix</keyword>
<dbReference type="GeneID" id="125316164"/>
<proteinExistence type="predicted"/>
<keyword evidence="3" id="KW-1185">Reference proteome</keyword>
<dbReference type="Pfam" id="PF13968">
    <property type="entry name" value="DUF4220"/>
    <property type="match status" value="1"/>
</dbReference>
<evidence type="ECO:0000256" key="1">
    <source>
        <dbReference type="SAM" id="Phobius"/>
    </source>
</evidence>